<keyword evidence="3" id="KW-1185">Reference proteome</keyword>
<dbReference type="Proteomes" id="UP000776983">
    <property type="component" value="Unassembled WGS sequence"/>
</dbReference>
<dbReference type="NCBIfam" id="TIGR02001">
    <property type="entry name" value="gcw_chp"/>
    <property type="match status" value="1"/>
</dbReference>
<evidence type="ECO:0000313" key="2">
    <source>
        <dbReference type="EMBL" id="MCB5364712.1"/>
    </source>
</evidence>
<organism evidence="2 3">
    <name type="scientific">Mesopusillimonas faecipullorum</name>
    <dbReference type="NCBI Taxonomy" id="2755040"/>
    <lineage>
        <taxon>Bacteria</taxon>
        <taxon>Pseudomonadati</taxon>
        <taxon>Pseudomonadota</taxon>
        <taxon>Betaproteobacteria</taxon>
        <taxon>Burkholderiales</taxon>
        <taxon>Alcaligenaceae</taxon>
        <taxon>Mesopusillimonas</taxon>
    </lineage>
</organism>
<feature type="signal peptide" evidence="1">
    <location>
        <begin position="1"/>
        <end position="35"/>
    </location>
</feature>
<dbReference type="EMBL" id="JACDXW010000007">
    <property type="protein sequence ID" value="MCB5364712.1"/>
    <property type="molecule type" value="Genomic_DNA"/>
</dbReference>
<keyword evidence="1" id="KW-0732">Signal</keyword>
<evidence type="ECO:0000256" key="1">
    <source>
        <dbReference type="SAM" id="SignalP"/>
    </source>
</evidence>
<comment type="caution">
    <text evidence="2">The sequence shown here is derived from an EMBL/GenBank/DDBJ whole genome shotgun (WGS) entry which is preliminary data.</text>
</comment>
<reference evidence="2 3" key="1">
    <citation type="submission" date="2020-07" db="EMBL/GenBank/DDBJ databases">
        <title>Pusillimonas sp. nov., isolated from poultry manure in Taiwan.</title>
        <authorList>
            <person name="Lin S.-Y."/>
            <person name="Tang Y.-S."/>
            <person name="Young C.-C."/>
        </authorList>
    </citation>
    <scope>NUCLEOTIDE SEQUENCE [LARGE SCALE GENOMIC DNA]</scope>
    <source>
        <strain evidence="2 3">CC-YST705</strain>
    </source>
</reference>
<proteinExistence type="predicted"/>
<dbReference type="Pfam" id="PF09694">
    <property type="entry name" value="Gcw_chp"/>
    <property type="match status" value="1"/>
</dbReference>
<dbReference type="RefSeq" id="WP_226955122.1">
    <property type="nucleotide sequence ID" value="NZ_JACDXW010000007.1"/>
</dbReference>
<gene>
    <name evidence="2" type="ORF">H0484_13225</name>
</gene>
<accession>A0ABS8CFV7</accession>
<protein>
    <submittedName>
        <fullName evidence="2">Uncharacterized protein</fullName>
    </submittedName>
</protein>
<dbReference type="InterPro" id="IPR010239">
    <property type="entry name" value="CHP02001"/>
</dbReference>
<evidence type="ECO:0000313" key="3">
    <source>
        <dbReference type="Proteomes" id="UP000776983"/>
    </source>
</evidence>
<dbReference type="SUPFAM" id="SSF56935">
    <property type="entry name" value="Porins"/>
    <property type="match status" value="1"/>
</dbReference>
<feature type="chain" id="PRO_5045129500" evidence="1">
    <location>
        <begin position="36"/>
        <end position="240"/>
    </location>
</feature>
<name>A0ABS8CFV7_9BURK</name>
<sequence>MSSKVACLKPLSTFRRVASCGAASLLFGLAPQAHAEFSGNATLTTNYMWRGVSQSDRKPAVQAGLQYSHESGLYASVWGSSVKFVPDNGARTEFNFVAGWSGNIAPDWALDVYGLRYQYPAADDDLNWNEINASLTWRENYWLAIAHSTNAMGSGYRGTYLQLGARYPLNDQFSLEGSVSRYFLEKAYGDSYTHGSVGVSWAFQAPFEARLTYHVSDAKAKRMFPGLAGSRVEFAISAAF</sequence>